<dbReference type="PANTHER" id="PTHR11834">
    <property type="entry name" value="TRANSCRIPTIONAL ENHANCER FACTOR TEF RELATED"/>
    <property type="match status" value="1"/>
</dbReference>
<evidence type="ECO:0000256" key="8">
    <source>
        <dbReference type="ARBA" id="ARBA00023125"/>
    </source>
</evidence>
<dbReference type="Pfam" id="PF16322">
    <property type="entry name" value="Tub_N"/>
    <property type="match status" value="1"/>
</dbReference>
<sequence>MIVQKEMGSLYATQLRTKKIFEDESMKLRQLKLENQRALLEKKQRKKRLDPLMVQPNPEAKLCKSKPKGREEQTPLVESPTPFHSEVMLHGIDGPAAFLKSEMQDLDTKLQNLSAGSSKTEYNADQENYGEALTDTSGKPDLQEILQKRGISGSLNFDEEDTEEEEAGKRPASHCPYPESERPSSATSEKSFAETGASCSPSTQTDVQLGEVENLEDFALCPAPRGITVKCRITRDKKGMDRGLFPTYYMHLERDDNRKTFLLAGRKRKKSKTSNYLISVDPTDLSREGESFIGKLRSNLMGTKFTVYDHGVSPVKAQGLVEKAYMRQELAAICYETNVLGFKGPRKMSVIIPGMNMNHKRIPIHPRNEHESLLSKWQNKNLENLIELHNKAPVWNDDTQSYVLNFHGRVTQASVKNFQIVHDNDPDYIVMQFGRVAEDVFTLDYNYPLCALQAFAIGLSSFDREIKTLPNSCPAAATPLGLAVPPAAPRSSESPGAEGFEACPRYPYGATTTLASLRISQPSSSGSSESASLRGTLEFLAGTITSNEWSSPTSPEGSNDSGGSEALDKPIDNDAEGVWSPDIEQSFQEALAIYPPCGRRKIILSDEGKMYGRNELIARYIKLRTGKTRTRKQVSSHIQVLARRKAREIQAKLKDQAAKDKAMQSMATMSSAQIISATAFHSKMSLPGLPRPAYPAVSGFWQGALSGQAGSSQDVKPFSQQPYAVQPLLPLPGFESPTGLSPSPSAPAWQGRRVASSKLWMLEFSAFLEQQQDQDTYNKHLFVHIGQSNPSYNDAYLEAVDIRQIYDKFPEKKGGLKELFERGPANAFFLVKFWADLNTNVEDESRSFYGVSSQYESPENMVITCSTKVCSFGKQVVEKVETEYAHYENGHYSYRIHRSPLCEYMINFIHKLKHLPEKYMMNSVLENFTILQVVTNRDTQETLLCIAYVFEVSTSDHGAQHHIYRLVKD</sequence>
<dbReference type="GO" id="GO:0048568">
    <property type="term" value="P:embryonic organ development"/>
    <property type="evidence" value="ECO:0007669"/>
    <property type="project" value="TreeGrafter"/>
</dbReference>
<dbReference type="STRING" id="372326.A0A1V4JBZ1"/>
<keyword evidence="9" id="KW-0010">Activator</keyword>
<evidence type="ECO:0000256" key="7">
    <source>
        <dbReference type="ARBA" id="ARBA00023015"/>
    </source>
</evidence>
<proteinExistence type="inferred from homology"/>
<comment type="similarity">
    <text evidence="4">Belongs to the TUB family.</text>
</comment>
<dbReference type="PROSITE" id="PS00554">
    <property type="entry name" value="TEA_1"/>
    <property type="match status" value="1"/>
</dbReference>
<evidence type="ECO:0000256" key="5">
    <source>
        <dbReference type="ARBA" id="ARBA00022490"/>
    </source>
</evidence>
<comment type="caution">
    <text evidence="15">The sequence shown here is derived from an EMBL/GenBank/DDBJ whole genome shotgun (WGS) entry which is preliminary data.</text>
</comment>
<evidence type="ECO:0000256" key="3">
    <source>
        <dbReference type="ARBA" id="ARBA00004613"/>
    </source>
</evidence>
<gene>
    <name evidence="15" type="ORF">AV530_012362</name>
</gene>
<dbReference type="InterPro" id="IPR038096">
    <property type="entry name" value="TEA/ATTS_sf"/>
</dbReference>
<dbReference type="GO" id="GO:0005634">
    <property type="term" value="C:nucleus"/>
    <property type="evidence" value="ECO:0007669"/>
    <property type="project" value="UniProtKB-SubCell"/>
</dbReference>
<dbReference type="Proteomes" id="UP000190648">
    <property type="component" value="Unassembled WGS sequence"/>
</dbReference>
<reference evidence="15 16" key="1">
    <citation type="submission" date="2016-02" db="EMBL/GenBank/DDBJ databases">
        <title>Band-tailed pigeon sequencing and assembly.</title>
        <authorList>
            <person name="Soares A.E."/>
            <person name="Novak B.J."/>
            <person name="Rice E.S."/>
            <person name="O'Connell B."/>
            <person name="Chang D."/>
            <person name="Weber S."/>
            <person name="Shapiro B."/>
        </authorList>
    </citation>
    <scope>NUCLEOTIDE SEQUENCE [LARGE SCALE GENOMIC DNA]</scope>
    <source>
        <strain evidence="15">BTP2013</strain>
        <tissue evidence="15">Blood</tissue>
    </source>
</reference>
<dbReference type="FunFam" id="3.20.90.10:FF:000001">
    <property type="entry name" value="Tubby-like protein"/>
    <property type="match status" value="1"/>
</dbReference>
<dbReference type="SMART" id="SM00426">
    <property type="entry name" value="TEA"/>
    <property type="match status" value="1"/>
</dbReference>
<dbReference type="GO" id="GO:0005576">
    <property type="term" value="C:extracellular region"/>
    <property type="evidence" value="ECO:0007669"/>
    <property type="project" value="UniProtKB-SubCell"/>
</dbReference>
<dbReference type="GO" id="GO:0000978">
    <property type="term" value="F:RNA polymerase II cis-regulatory region sequence-specific DNA binding"/>
    <property type="evidence" value="ECO:0007669"/>
    <property type="project" value="TreeGrafter"/>
</dbReference>
<evidence type="ECO:0000313" key="16">
    <source>
        <dbReference type="Proteomes" id="UP000190648"/>
    </source>
</evidence>
<dbReference type="PANTHER" id="PTHR11834:SF2">
    <property type="entry name" value="TRANSCRIPTIONAL ENHANCER FACTOR TEF-3"/>
    <property type="match status" value="1"/>
</dbReference>
<dbReference type="GO" id="GO:0005737">
    <property type="term" value="C:cytoplasm"/>
    <property type="evidence" value="ECO:0007669"/>
    <property type="project" value="UniProtKB-SubCell"/>
</dbReference>
<dbReference type="InterPro" id="IPR025659">
    <property type="entry name" value="Tubby-like_C"/>
</dbReference>
<keyword evidence="8" id="KW-0238">DNA-binding</keyword>
<evidence type="ECO:0000256" key="11">
    <source>
        <dbReference type="ARBA" id="ARBA00023242"/>
    </source>
</evidence>
<dbReference type="FunFam" id="2.70.50.80:FF:000001">
    <property type="entry name" value="Transcriptional enhancer factor TEF-1, putative"/>
    <property type="match status" value="1"/>
</dbReference>
<dbReference type="AlphaFoldDB" id="A0A1V4JBZ1"/>
<keyword evidence="5" id="KW-0963">Cytoplasm</keyword>
<dbReference type="Pfam" id="PF17725">
    <property type="entry name" value="YBD"/>
    <property type="match status" value="1"/>
</dbReference>
<dbReference type="Gene3D" id="6.10.20.40">
    <property type="entry name" value="TEA/ATTS domain"/>
    <property type="match status" value="1"/>
</dbReference>
<dbReference type="GO" id="GO:0005667">
    <property type="term" value="C:transcription regulator complex"/>
    <property type="evidence" value="ECO:0007669"/>
    <property type="project" value="TreeGrafter"/>
</dbReference>
<dbReference type="Gene3D" id="3.20.90.10">
    <property type="entry name" value="Tubby Protein, Chain A"/>
    <property type="match status" value="1"/>
</dbReference>
<dbReference type="EMBL" id="LSYS01008075">
    <property type="protein sequence ID" value="OPJ69267.1"/>
    <property type="molecule type" value="Genomic_DNA"/>
</dbReference>
<evidence type="ECO:0000256" key="2">
    <source>
        <dbReference type="ARBA" id="ARBA00004496"/>
    </source>
</evidence>
<organism evidence="15 16">
    <name type="scientific">Patagioenas fasciata monilis</name>
    <dbReference type="NCBI Taxonomy" id="372326"/>
    <lineage>
        <taxon>Eukaryota</taxon>
        <taxon>Metazoa</taxon>
        <taxon>Chordata</taxon>
        <taxon>Craniata</taxon>
        <taxon>Vertebrata</taxon>
        <taxon>Euteleostomi</taxon>
        <taxon>Archelosauria</taxon>
        <taxon>Archosauria</taxon>
        <taxon>Dinosauria</taxon>
        <taxon>Saurischia</taxon>
        <taxon>Theropoda</taxon>
        <taxon>Coelurosauria</taxon>
        <taxon>Aves</taxon>
        <taxon>Neognathae</taxon>
        <taxon>Neoaves</taxon>
        <taxon>Columbimorphae</taxon>
        <taxon>Columbiformes</taxon>
        <taxon>Columbidae</taxon>
        <taxon>Patagioenas</taxon>
    </lineage>
</organism>
<evidence type="ECO:0000256" key="4">
    <source>
        <dbReference type="ARBA" id="ARBA00007129"/>
    </source>
</evidence>
<evidence type="ECO:0000256" key="9">
    <source>
        <dbReference type="ARBA" id="ARBA00023159"/>
    </source>
</evidence>
<dbReference type="Pfam" id="PF01167">
    <property type="entry name" value="Tub"/>
    <property type="match status" value="1"/>
</dbReference>
<feature type="compositionally biased region" description="Acidic residues" evidence="13">
    <location>
        <begin position="157"/>
        <end position="166"/>
    </location>
</feature>
<dbReference type="InterPro" id="IPR000818">
    <property type="entry name" value="TEA/ATTS_dom"/>
</dbReference>
<evidence type="ECO:0000256" key="1">
    <source>
        <dbReference type="ARBA" id="ARBA00004123"/>
    </source>
</evidence>
<dbReference type="PRINTS" id="PR00065">
    <property type="entry name" value="TEADOMAIN"/>
</dbReference>
<dbReference type="PROSITE" id="PS51088">
    <property type="entry name" value="TEA_2"/>
    <property type="match status" value="1"/>
</dbReference>
<dbReference type="InterPro" id="IPR041086">
    <property type="entry name" value="YBD"/>
</dbReference>
<dbReference type="PRINTS" id="PR01574">
    <property type="entry name" value="TUBBYPROTEIN"/>
</dbReference>
<dbReference type="PRINTS" id="PR01573">
    <property type="entry name" value="SUPERTUBBY"/>
</dbReference>
<dbReference type="PROSITE" id="PS01200">
    <property type="entry name" value="TUB_1"/>
    <property type="match status" value="1"/>
</dbReference>
<keyword evidence="16" id="KW-1185">Reference proteome</keyword>
<protein>
    <submittedName>
        <fullName evidence="15">Transcriptional enhancer factor TEF-3</fullName>
    </submittedName>
</protein>
<dbReference type="GO" id="GO:0000981">
    <property type="term" value="F:DNA-binding transcription factor activity, RNA polymerase II-specific"/>
    <property type="evidence" value="ECO:0007669"/>
    <property type="project" value="TreeGrafter"/>
</dbReference>
<accession>A0A1V4JBZ1</accession>
<dbReference type="SUPFAM" id="SSF54518">
    <property type="entry name" value="Tubby C-terminal domain-like"/>
    <property type="match status" value="1"/>
</dbReference>
<feature type="region of interest" description="Disordered" evidence="13">
    <location>
        <begin position="42"/>
        <end position="88"/>
    </location>
</feature>
<evidence type="ECO:0000256" key="13">
    <source>
        <dbReference type="SAM" id="MobiDB-lite"/>
    </source>
</evidence>
<evidence type="ECO:0000259" key="14">
    <source>
        <dbReference type="PROSITE" id="PS51088"/>
    </source>
</evidence>
<keyword evidence="11" id="KW-0539">Nucleus</keyword>
<evidence type="ECO:0000313" key="15">
    <source>
        <dbReference type="EMBL" id="OPJ69267.1"/>
    </source>
</evidence>
<dbReference type="InterPro" id="IPR050937">
    <property type="entry name" value="TEC1_TEAD_TF"/>
</dbReference>
<evidence type="ECO:0000256" key="12">
    <source>
        <dbReference type="PROSITE-ProRule" id="PRU00505"/>
    </source>
</evidence>
<dbReference type="InterPro" id="IPR018066">
    <property type="entry name" value="Tubby_C_CS"/>
</dbReference>
<evidence type="ECO:0000256" key="10">
    <source>
        <dbReference type="ARBA" id="ARBA00023163"/>
    </source>
</evidence>
<feature type="domain" description="TEA" evidence="14">
    <location>
        <begin position="572"/>
        <end position="648"/>
    </location>
</feature>
<dbReference type="OrthoDB" id="8775810at2759"/>
<feature type="compositionally biased region" description="Polar residues" evidence="13">
    <location>
        <begin position="545"/>
        <end position="562"/>
    </location>
</feature>
<keyword evidence="6" id="KW-0964">Secreted</keyword>
<dbReference type="Pfam" id="PF01285">
    <property type="entry name" value="TEA"/>
    <property type="match status" value="1"/>
</dbReference>
<comment type="subcellular location">
    <subcellularLocation>
        <location evidence="2">Cytoplasm</location>
    </subcellularLocation>
    <subcellularLocation>
        <location evidence="1">Nucleus</location>
    </subcellularLocation>
    <subcellularLocation>
        <location evidence="3">Secreted</location>
    </subcellularLocation>
</comment>
<evidence type="ECO:0000256" key="6">
    <source>
        <dbReference type="ARBA" id="ARBA00022525"/>
    </source>
</evidence>
<feature type="region of interest" description="Disordered" evidence="13">
    <location>
        <begin position="545"/>
        <end position="578"/>
    </location>
</feature>
<dbReference type="Gene3D" id="2.70.50.80">
    <property type="match status" value="1"/>
</dbReference>
<dbReference type="InterPro" id="IPR005398">
    <property type="entry name" value="Tubby_N"/>
</dbReference>
<feature type="region of interest" description="Disordered" evidence="13">
    <location>
        <begin position="149"/>
        <end position="204"/>
    </location>
</feature>
<dbReference type="InterPro" id="IPR000007">
    <property type="entry name" value="Tubby_C"/>
</dbReference>
<dbReference type="GO" id="GO:0035329">
    <property type="term" value="P:hippo signaling"/>
    <property type="evidence" value="ECO:0007669"/>
    <property type="project" value="TreeGrafter"/>
</dbReference>
<feature type="DNA-binding region" description="TEA" evidence="12">
    <location>
        <begin position="572"/>
        <end position="648"/>
    </location>
</feature>
<keyword evidence="10" id="KW-0804">Transcription</keyword>
<name>A0A1V4JBZ1_PATFA</name>
<keyword evidence="7" id="KW-0805">Transcription regulation</keyword>